<dbReference type="EMBL" id="CABIJS010000555">
    <property type="protein sequence ID" value="VUZ53244.1"/>
    <property type="molecule type" value="Genomic_DNA"/>
</dbReference>
<keyword evidence="2" id="KW-1185">Reference proteome</keyword>
<dbReference type="AlphaFoldDB" id="A0A564Z367"/>
<reference evidence="1 2" key="1">
    <citation type="submission" date="2019-07" db="EMBL/GenBank/DDBJ databases">
        <authorList>
            <person name="Jastrzebski P J."/>
            <person name="Paukszto L."/>
            <person name="Jastrzebski P J."/>
        </authorList>
    </citation>
    <scope>NUCLEOTIDE SEQUENCE [LARGE SCALE GENOMIC DNA]</scope>
    <source>
        <strain evidence="1 2">WMS-il1</strain>
    </source>
</reference>
<sequence length="85" mass="9408">MAFGVLLKLPGQLLSPSNESLWPNPASRAEILHSYKQNMQTFTILQNGKECAVSMDQVKSAYLDKLVTEKAISVFSPDPPVKETE</sequence>
<gene>
    <name evidence="1" type="ORF">WMSIL1_LOCUS11878</name>
</gene>
<accession>A0A564Z367</accession>
<evidence type="ECO:0000313" key="2">
    <source>
        <dbReference type="Proteomes" id="UP000321570"/>
    </source>
</evidence>
<name>A0A564Z367_HYMDI</name>
<proteinExistence type="predicted"/>
<evidence type="ECO:0000313" key="1">
    <source>
        <dbReference type="EMBL" id="VUZ53244.1"/>
    </source>
</evidence>
<protein>
    <submittedName>
        <fullName evidence="1">Uncharacterized protein</fullName>
    </submittedName>
</protein>
<organism evidence="1 2">
    <name type="scientific">Hymenolepis diminuta</name>
    <name type="common">Rat tapeworm</name>
    <dbReference type="NCBI Taxonomy" id="6216"/>
    <lineage>
        <taxon>Eukaryota</taxon>
        <taxon>Metazoa</taxon>
        <taxon>Spiralia</taxon>
        <taxon>Lophotrochozoa</taxon>
        <taxon>Platyhelminthes</taxon>
        <taxon>Cestoda</taxon>
        <taxon>Eucestoda</taxon>
        <taxon>Cyclophyllidea</taxon>
        <taxon>Hymenolepididae</taxon>
        <taxon>Hymenolepis</taxon>
    </lineage>
</organism>
<dbReference type="Proteomes" id="UP000321570">
    <property type="component" value="Unassembled WGS sequence"/>
</dbReference>